<name>A0A8H3KYF0_9GLOM</name>
<sequence length="906" mass="105898">MMYPEKNEMMLSLNCLILGRASEKSFIEDIGEEYDTDDKVKIKFVDFKVSHLKEKLFRRQIIKDITSSSEYIDLWKVDGKKVNEEENNLKEFTESDIKEKLGGVKMISRFPLEDYFKAKETNIRDIHVFIVSTTTAQETVKTVKDAIDIALKKAITDTSITRPDDEMPFMERNTDQAISEITKNIGNHLKGSKAKTDFSVLVSGGAPGIGKTRFGSEIFKHLKDNQNWAPPAWKNNLQLENLYVDFGNGCRLDSYDDELTPTVIIGLRIAYVFFIEGKYTMRFETFRDRVWKYKDIFKISNVFECIYEHLNFQPNRQLFVFLHIDEFQLIDQWEIDAVNERKMSVKHLFKEMINGLASFMFGPPSLIYVQTFFSGTAPQAVISVKESSKVSFEFANCPQLSFRALLEIANHYAQKYDVEKFDCGTYKWMLCRPFLQLLEDTGGLPRALQYVFEVCFEIEVDRKKFFNDIHNQHFNIIFNNVKHRLQMRYNIYETIEKNKKLALELLYHSIDAIPVLRETCLDPNDEVCTIKNLERDAHIILSSCDDTSSGFTIKMPFFFICLYNDKLKIMDFNLEETFRVQNAMHWQDWELFVAYYEAFRTNLLIKRGNRTVRLGELYRGVYGTESAKNIEVRLKKLTVRQANEQFPCSKLTEKGSSKSIPWEEGEAVIVNGVSAKWGDSFRVLETVQGDRLFSIHQAKYDYNSAEYTLDDLFEEHVKNCESSYAEQLLAKYRHITIVFTTQPFYETISYNDCFIISCNNFEQYFGPVFSSRATFALIKNINPNFSELQRMVERLPGVGNVTAEKIIINRPYKSEDDFFNKHGRAKRGMEKNECENPEKKIKLDFYPFNVIWIDLSDRHLGNETISSEQKEYQRICLEYEKPLEQTLVEVNIFLFPRNPIIIFSNL</sequence>
<protein>
    <recommendedName>
        <fullName evidence="4">Crinkler effector protein N-terminal domain-containing protein</fullName>
    </recommendedName>
</protein>
<evidence type="ECO:0000256" key="3">
    <source>
        <dbReference type="ARBA" id="ARBA00022525"/>
    </source>
</evidence>
<evidence type="ECO:0000256" key="2">
    <source>
        <dbReference type="ARBA" id="ARBA00004613"/>
    </source>
</evidence>
<dbReference type="GO" id="GO:0005576">
    <property type="term" value="C:extracellular region"/>
    <property type="evidence" value="ECO:0007669"/>
    <property type="project" value="UniProtKB-SubCell"/>
</dbReference>
<reference evidence="5" key="1">
    <citation type="submission" date="2019-10" db="EMBL/GenBank/DDBJ databases">
        <title>Conservation and host-specific expression of non-tandemly repeated heterogenous ribosome RNA gene in arbuscular mycorrhizal fungi.</title>
        <authorList>
            <person name="Maeda T."/>
            <person name="Kobayashi Y."/>
            <person name="Nakagawa T."/>
            <person name="Ezawa T."/>
            <person name="Yamaguchi K."/>
            <person name="Bino T."/>
            <person name="Nishimoto Y."/>
            <person name="Shigenobu S."/>
            <person name="Kawaguchi M."/>
        </authorList>
    </citation>
    <scope>NUCLEOTIDE SEQUENCE</scope>
    <source>
        <strain evidence="5">HR1</strain>
    </source>
</reference>
<evidence type="ECO:0000313" key="5">
    <source>
        <dbReference type="EMBL" id="GES76228.1"/>
    </source>
</evidence>
<dbReference type="EMBL" id="BLAL01000019">
    <property type="protein sequence ID" value="GES76228.1"/>
    <property type="molecule type" value="Genomic_DNA"/>
</dbReference>
<comment type="subcellular location">
    <subcellularLocation>
        <location evidence="1">Host cell</location>
    </subcellularLocation>
    <subcellularLocation>
        <location evidence="2">Secreted</location>
    </subcellularLocation>
</comment>
<gene>
    <name evidence="5" type="ORF">RCL2_000363400</name>
</gene>
<dbReference type="GO" id="GO:0043657">
    <property type="term" value="C:host cell"/>
    <property type="evidence" value="ECO:0007669"/>
    <property type="project" value="UniProtKB-SubCell"/>
</dbReference>
<feature type="domain" description="Crinkler effector protein N-terminal" evidence="4">
    <location>
        <begin position="11"/>
        <end position="130"/>
    </location>
</feature>
<organism evidence="5 6">
    <name type="scientific">Rhizophagus clarus</name>
    <dbReference type="NCBI Taxonomy" id="94130"/>
    <lineage>
        <taxon>Eukaryota</taxon>
        <taxon>Fungi</taxon>
        <taxon>Fungi incertae sedis</taxon>
        <taxon>Mucoromycota</taxon>
        <taxon>Glomeromycotina</taxon>
        <taxon>Glomeromycetes</taxon>
        <taxon>Glomerales</taxon>
        <taxon>Glomeraceae</taxon>
        <taxon>Rhizophagus</taxon>
    </lineage>
</organism>
<accession>A0A8H3KYF0</accession>
<keyword evidence="3" id="KW-0964">Secreted</keyword>
<evidence type="ECO:0000259" key="4">
    <source>
        <dbReference type="Pfam" id="PF20147"/>
    </source>
</evidence>
<dbReference type="Proteomes" id="UP000615446">
    <property type="component" value="Unassembled WGS sequence"/>
</dbReference>
<dbReference type="Pfam" id="PF20147">
    <property type="entry name" value="Crinkler"/>
    <property type="match status" value="1"/>
</dbReference>
<evidence type="ECO:0000313" key="6">
    <source>
        <dbReference type="Proteomes" id="UP000615446"/>
    </source>
</evidence>
<comment type="caution">
    <text evidence="5">The sequence shown here is derived from an EMBL/GenBank/DDBJ whole genome shotgun (WGS) entry which is preliminary data.</text>
</comment>
<dbReference type="InterPro" id="IPR045379">
    <property type="entry name" value="Crinkler_N"/>
</dbReference>
<dbReference type="SUPFAM" id="SSF81585">
    <property type="entry name" value="PsbU/PolX domain-like"/>
    <property type="match status" value="1"/>
</dbReference>
<dbReference type="OrthoDB" id="2315391at2759"/>
<evidence type="ECO:0000256" key="1">
    <source>
        <dbReference type="ARBA" id="ARBA00004340"/>
    </source>
</evidence>
<dbReference type="AlphaFoldDB" id="A0A8H3KYF0"/>
<proteinExistence type="predicted"/>